<dbReference type="RefSeq" id="WP_382394720.1">
    <property type="nucleotide sequence ID" value="NZ_JBHTCQ010000002.1"/>
</dbReference>
<organism evidence="4 5">
    <name type="scientific">Georgenia alba</name>
    <dbReference type="NCBI Taxonomy" id="2233858"/>
    <lineage>
        <taxon>Bacteria</taxon>
        <taxon>Bacillati</taxon>
        <taxon>Actinomycetota</taxon>
        <taxon>Actinomycetes</taxon>
        <taxon>Micrococcales</taxon>
        <taxon>Bogoriellaceae</taxon>
        <taxon>Georgenia</taxon>
    </lineage>
</organism>
<gene>
    <name evidence="4" type="ORF">ACFQQL_12225</name>
</gene>
<dbReference type="Pfam" id="PF13191">
    <property type="entry name" value="AAA_16"/>
    <property type="match status" value="1"/>
</dbReference>
<dbReference type="InterPro" id="IPR027417">
    <property type="entry name" value="P-loop_NTPase"/>
</dbReference>
<dbReference type="SUPFAM" id="SSF48452">
    <property type="entry name" value="TPR-like"/>
    <property type="match status" value="1"/>
</dbReference>
<evidence type="ECO:0000313" key="5">
    <source>
        <dbReference type="Proteomes" id="UP001596455"/>
    </source>
</evidence>
<dbReference type="PROSITE" id="PS50043">
    <property type="entry name" value="HTH_LUXR_2"/>
    <property type="match status" value="1"/>
</dbReference>
<evidence type="ECO:0000313" key="4">
    <source>
        <dbReference type="EMBL" id="MFC7405881.1"/>
    </source>
</evidence>
<evidence type="ECO:0000256" key="1">
    <source>
        <dbReference type="ARBA" id="ARBA00022741"/>
    </source>
</evidence>
<dbReference type="InterPro" id="IPR036388">
    <property type="entry name" value="WH-like_DNA-bd_sf"/>
</dbReference>
<dbReference type="PANTHER" id="PTHR16305">
    <property type="entry name" value="TESTICULAR SOLUBLE ADENYLYL CYCLASE"/>
    <property type="match status" value="1"/>
</dbReference>
<dbReference type="SUPFAM" id="SSF46894">
    <property type="entry name" value="C-terminal effector domain of the bipartite response regulators"/>
    <property type="match status" value="1"/>
</dbReference>
<feature type="domain" description="HTH luxR-type" evidence="3">
    <location>
        <begin position="919"/>
        <end position="984"/>
    </location>
</feature>
<dbReference type="Gene3D" id="1.10.10.10">
    <property type="entry name" value="Winged helix-like DNA-binding domain superfamily/Winged helix DNA-binding domain"/>
    <property type="match status" value="1"/>
</dbReference>
<comment type="caution">
    <text evidence="4">The sequence shown here is derived from an EMBL/GenBank/DDBJ whole genome shotgun (WGS) entry which is preliminary data.</text>
</comment>
<sequence>MATQTSPTMIGRDTELTELASLLGVTGGTGGRARGAVLLAGDAGVGKTRLLTALGERARQAGWRVVVGHCLDFAESALPYLPFSDVLGRLEADAPELVEDVAASYPAITRLRPGRRTRDQPQPEAAEPDHLDRAELFDAVHHLLDAAARESALLVVVEDLHWADQSTRDLLGYLFTRPLQNPVSIVASYRSDDLHRRHPLRRQVAAWTRLPELDRLALAPLPDAAVRELTAALAPAGLPEHRLADIVARAEGNAFFVEELVASGTDGRGVPEDLVDVLLVRLDGLSDAAREVVRVASVAGRSVSHDLLSAAAGMSPGDLEAGVRQAVEMNLLLADGDRYSFRHALLGEAVYDDLLPSERVRMHAQYVSALTEGAARGSAAELARHARRAADQDRATLADIEAGDEAVTVGAPQEAARHYEHALEALAEPGRAARLGVDHADVVARAADALRATGDVTRAAALVGEELARLPADHPAGSRARLLSLRATLLLMTETDQDFLALSREAAAMAEGAEERYRARVLADHARILTALEGSVGHSPDPQLQEEARRAAAEALTLAERLELPKLASEVATTLGTVAENVRAALEEAVRQAAGADAIDAELRARWLLARSHQDEADWDAAVGWFRSAMERGLAAGLPWAPYSLESRWQLVLVLYARGAWDEALALAALADDERGAAVPRALLEVARLEVLAARGEDVLGRLRALRPLWPEEGGIAVYAAAIEIEAYGRSADAAAATACYDDVVAVLGRIWTDQFAGKVRLAAQTLSALARAVPATSAAERRALAERADGLLADGRLVGERFAALPGRWGVEGAAWERRLVAEHLRVRWLAGVDPPGREELVEAWTSAVAAFETLGHLPELARVRTSYAQTLHLLGDRQAAREQATAARATAEDLGWVVLLEELDASERTDRGPTGRAGGAGSRLTARELEILALLAEGRTNGEIGKQLFIATKTVSVHVSNILGKLGAAGRTEAAAIARRDGLLG</sequence>
<dbReference type="SMART" id="SM00421">
    <property type="entry name" value="HTH_LUXR"/>
    <property type="match status" value="1"/>
</dbReference>
<dbReference type="Pfam" id="PF00196">
    <property type="entry name" value="GerE"/>
    <property type="match status" value="1"/>
</dbReference>
<dbReference type="InterPro" id="IPR011990">
    <property type="entry name" value="TPR-like_helical_dom_sf"/>
</dbReference>
<name>A0ABW2Q8N6_9MICO</name>
<keyword evidence="1" id="KW-0547">Nucleotide-binding</keyword>
<proteinExistence type="predicted"/>
<dbReference type="PROSITE" id="PS00622">
    <property type="entry name" value="HTH_LUXR_1"/>
    <property type="match status" value="1"/>
</dbReference>
<dbReference type="InterPro" id="IPR000792">
    <property type="entry name" value="Tscrpt_reg_LuxR_C"/>
</dbReference>
<dbReference type="InterPro" id="IPR016032">
    <property type="entry name" value="Sig_transdc_resp-reg_C-effctor"/>
</dbReference>
<evidence type="ECO:0000259" key="3">
    <source>
        <dbReference type="PROSITE" id="PS50043"/>
    </source>
</evidence>
<keyword evidence="2" id="KW-0067">ATP-binding</keyword>
<accession>A0ABW2Q8N6</accession>
<dbReference type="Gene3D" id="3.40.50.300">
    <property type="entry name" value="P-loop containing nucleotide triphosphate hydrolases"/>
    <property type="match status" value="1"/>
</dbReference>
<dbReference type="InterPro" id="IPR041664">
    <property type="entry name" value="AAA_16"/>
</dbReference>
<dbReference type="Proteomes" id="UP001596455">
    <property type="component" value="Unassembled WGS sequence"/>
</dbReference>
<dbReference type="CDD" id="cd06170">
    <property type="entry name" value="LuxR_C_like"/>
    <property type="match status" value="1"/>
</dbReference>
<evidence type="ECO:0000256" key="2">
    <source>
        <dbReference type="ARBA" id="ARBA00022840"/>
    </source>
</evidence>
<reference evidence="5" key="1">
    <citation type="journal article" date="2019" name="Int. J. Syst. Evol. Microbiol.">
        <title>The Global Catalogue of Microorganisms (GCM) 10K type strain sequencing project: providing services to taxonomists for standard genome sequencing and annotation.</title>
        <authorList>
            <consortium name="The Broad Institute Genomics Platform"/>
            <consortium name="The Broad Institute Genome Sequencing Center for Infectious Disease"/>
            <person name="Wu L."/>
            <person name="Ma J."/>
        </authorList>
    </citation>
    <scope>NUCLEOTIDE SEQUENCE [LARGE SCALE GENOMIC DNA]</scope>
    <source>
        <strain evidence="5">JCM 1490</strain>
    </source>
</reference>
<dbReference type="PRINTS" id="PR00038">
    <property type="entry name" value="HTHLUXR"/>
</dbReference>
<dbReference type="PANTHER" id="PTHR16305:SF35">
    <property type="entry name" value="TRANSCRIPTIONAL ACTIVATOR DOMAIN"/>
    <property type="match status" value="1"/>
</dbReference>
<dbReference type="EMBL" id="JBHTCQ010000002">
    <property type="protein sequence ID" value="MFC7405881.1"/>
    <property type="molecule type" value="Genomic_DNA"/>
</dbReference>
<keyword evidence="5" id="KW-1185">Reference proteome</keyword>
<protein>
    <submittedName>
        <fullName evidence="4">AAA family ATPase</fullName>
    </submittedName>
</protein>
<dbReference type="SUPFAM" id="SSF52540">
    <property type="entry name" value="P-loop containing nucleoside triphosphate hydrolases"/>
    <property type="match status" value="1"/>
</dbReference>